<dbReference type="AlphaFoldDB" id="A0A3M6TQ66"/>
<gene>
    <name evidence="1" type="ORF">pdam_00022679</name>
</gene>
<comment type="caution">
    <text evidence="1">The sequence shown here is derived from an EMBL/GenBank/DDBJ whole genome shotgun (WGS) entry which is preliminary data.</text>
</comment>
<keyword evidence="2" id="KW-1185">Reference proteome</keyword>
<protein>
    <submittedName>
        <fullName evidence="1">Uncharacterized protein</fullName>
    </submittedName>
</protein>
<reference evidence="1 2" key="1">
    <citation type="journal article" date="2018" name="Sci. Rep.">
        <title>Comparative analysis of the Pocillopora damicornis genome highlights role of immune system in coral evolution.</title>
        <authorList>
            <person name="Cunning R."/>
            <person name="Bay R.A."/>
            <person name="Gillette P."/>
            <person name="Baker A.C."/>
            <person name="Traylor-Knowles N."/>
        </authorList>
    </citation>
    <scope>NUCLEOTIDE SEQUENCE [LARGE SCALE GENOMIC DNA]</scope>
    <source>
        <strain evidence="1">RSMAS</strain>
        <tissue evidence="1">Whole animal</tissue>
    </source>
</reference>
<evidence type="ECO:0000313" key="2">
    <source>
        <dbReference type="Proteomes" id="UP000275408"/>
    </source>
</evidence>
<name>A0A3M6TQ66_POCDA</name>
<dbReference type="Proteomes" id="UP000275408">
    <property type="component" value="Unassembled WGS sequence"/>
</dbReference>
<sequence length="91" mass="10320">MQVKSSQTYQERPLYVYSDLVQTQIIGGSETDLLREVVYSGSNSTFEPHNLQFIPIRKNKFDTLEIGISETDGTQTEFLNSNDETVVTLVD</sequence>
<organism evidence="1 2">
    <name type="scientific">Pocillopora damicornis</name>
    <name type="common">Cauliflower coral</name>
    <name type="synonym">Millepora damicornis</name>
    <dbReference type="NCBI Taxonomy" id="46731"/>
    <lineage>
        <taxon>Eukaryota</taxon>
        <taxon>Metazoa</taxon>
        <taxon>Cnidaria</taxon>
        <taxon>Anthozoa</taxon>
        <taxon>Hexacorallia</taxon>
        <taxon>Scleractinia</taxon>
        <taxon>Astrocoeniina</taxon>
        <taxon>Pocilloporidae</taxon>
        <taxon>Pocillopora</taxon>
    </lineage>
</organism>
<dbReference type="EMBL" id="RCHS01003203">
    <property type="protein sequence ID" value="RMX43404.1"/>
    <property type="molecule type" value="Genomic_DNA"/>
</dbReference>
<proteinExistence type="predicted"/>
<evidence type="ECO:0000313" key="1">
    <source>
        <dbReference type="EMBL" id="RMX43404.1"/>
    </source>
</evidence>
<accession>A0A3M6TQ66</accession>